<keyword evidence="6" id="KW-0678">Repressor</keyword>
<gene>
    <name evidence="6" type="primary">birA</name>
    <name evidence="8" type="ORF">SAMN05421799_10863</name>
</gene>
<dbReference type="PROSITE" id="PS51733">
    <property type="entry name" value="BPL_LPL_CATALYTIC"/>
    <property type="match status" value="1"/>
</dbReference>
<dbReference type="InterPro" id="IPR030855">
    <property type="entry name" value="Bifunct_BirA"/>
</dbReference>
<dbReference type="GO" id="GO:0003677">
    <property type="term" value="F:DNA binding"/>
    <property type="evidence" value="ECO:0007669"/>
    <property type="project" value="UniProtKB-UniRule"/>
</dbReference>
<proteinExistence type="inferred from homology"/>
<evidence type="ECO:0000256" key="5">
    <source>
        <dbReference type="ARBA" id="ARBA00023267"/>
    </source>
</evidence>
<protein>
    <recommendedName>
        <fullName evidence="6">Bifunctional ligase/repressor BirA</fullName>
    </recommendedName>
    <alternativeName>
        <fullName evidence="6">Biotin--[acetyl-CoA-carboxylase] ligase</fullName>
        <ecNumber evidence="6">6.3.4.15</ecNumber>
    </alternativeName>
    <alternativeName>
        <fullName evidence="6">Biotin--protein ligase</fullName>
    </alternativeName>
    <alternativeName>
        <fullName evidence="6">Biotin-[acetyl-CoA carboxylase] synthetase</fullName>
    </alternativeName>
</protein>
<keyword evidence="5 6" id="KW-0092">Biotin</keyword>
<dbReference type="AlphaFoldDB" id="A0A1N7NEJ5"/>
<dbReference type="GO" id="GO:0005737">
    <property type="term" value="C:cytoplasm"/>
    <property type="evidence" value="ECO:0007669"/>
    <property type="project" value="TreeGrafter"/>
</dbReference>
<dbReference type="Proteomes" id="UP000186156">
    <property type="component" value="Unassembled WGS sequence"/>
</dbReference>
<dbReference type="Pfam" id="PF03099">
    <property type="entry name" value="BPL_LplA_LipB"/>
    <property type="match status" value="1"/>
</dbReference>
<evidence type="ECO:0000313" key="9">
    <source>
        <dbReference type="Proteomes" id="UP000186156"/>
    </source>
</evidence>
<dbReference type="GO" id="GO:0009249">
    <property type="term" value="P:protein lipoylation"/>
    <property type="evidence" value="ECO:0007669"/>
    <property type="project" value="UniProtKB-ARBA"/>
</dbReference>
<dbReference type="Gene3D" id="1.10.10.10">
    <property type="entry name" value="Winged helix-like DNA-binding domain superfamily/Winged helix DNA-binding domain"/>
    <property type="match status" value="1"/>
</dbReference>
<dbReference type="CDD" id="cd16442">
    <property type="entry name" value="BPL"/>
    <property type="match status" value="1"/>
</dbReference>
<comment type="similarity">
    <text evidence="6">Belongs to the biotin--protein ligase family.</text>
</comment>
<sequence length="333" mass="36413">MALEDSRVRDRLIEAFSEADGPLSGEELSQRLGLSRTAIWKHIKALEHVGFVFEASPRVGYRVVRVPDELMAPLVQPHLPADCLLGSPILWAESRASTNDTALELAEKGLPHGAVVTAGEQTGGRGRRDRAWASPRGGMWFTVLVRNPCALRHAPDLTLLAALAVCRSLRSQGVPAWIKWPNDILLNGKKVCGILAQIRAEGEMVDHAVIGIGLNANFPIDELPEDIRHRATTVLHETGSPLDRPRTLAQILTEMDRLYRDLRDGRGFEAVYAEWTSLCATLGQAVEVAVGEERVRGIARAIQPDGSLVLETAPGVTRIVVSGEVLFSEREQV</sequence>
<keyword evidence="6" id="KW-0804">Transcription</keyword>
<dbReference type="InterPro" id="IPR036388">
    <property type="entry name" value="WH-like_DNA-bd_sf"/>
</dbReference>
<dbReference type="InterPro" id="IPR045864">
    <property type="entry name" value="aa-tRNA-synth_II/BPL/LPL"/>
</dbReference>
<keyword evidence="3 6" id="KW-0067">ATP-binding</keyword>
<evidence type="ECO:0000256" key="3">
    <source>
        <dbReference type="ARBA" id="ARBA00022840"/>
    </source>
</evidence>
<dbReference type="InterPro" id="IPR011991">
    <property type="entry name" value="ArsR-like_HTH"/>
</dbReference>
<feature type="binding site" evidence="6">
    <location>
        <begin position="125"/>
        <end position="127"/>
    </location>
    <ligand>
        <name>biotin</name>
        <dbReference type="ChEBI" id="CHEBI:57586"/>
    </ligand>
</feature>
<dbReference type="InterPro" id="IPR036390">
    <property type="entry name" value="WH_DNA-bd_sf"/>
</dbReference>
<evidence type="ECO:0000313" key="8">
    <source>
        <dbReference type="EMBL" id="SIS96740.1"/>
    </source>
</evidence>
<evidence type="ECO:0000256" key="6">
    <source>
        <dbReference type="HAMAP-Rule" id="MF_00978"/>
    </source>
</evidence>
<dbReference type="InterPro" id="IPR003142">
    <property type="entry name" value="BPL_C"/>
</dbReference>
<feature type="DNA-binding region" description="H-T-H motif" evidence="6">
    <location>
        <begin position="25"/>
        <end position="44"/>
    </location>
</feature>
<dbReference type="PANTHER" id="PTHR12835">
    <property type="entry name" value="BIOTIN PROTEIN LIGASE"/>
    <property type="match status" value="1"/>
</dbReference>
<keyword evidence="6" id="KW-0805">Transcription regulation</keyword>
<dbReference type="SUPFAM" id="SSF50037">
    <property type="entry name" value="C-terminal domain of transcriptional repressors"/>
    <property type="match status" value="1"/>
</dbReference>
<comment type="catalytic activity">
    <reaction evidence="6">
        <text>biotin + L-lysyl-[protein] + ATP = N(6)-biotinyl-L-lysyl-[protein] + AMP + diphosphate + H(+)</text>
        <dbReference type="Rhea" id="RHEA:11756"/>
        <dbReference type="Rhea" id="RHEA-COMP:9752"/>
        <dbReference type="Rhea" id="RHEA-COMP:10505"/>
        <dbReference type="ChEBI" id="CHEBI:15378"/>
        <dbReference type="ChEBI" id="CHEBI:29969"/>
        <dbReference type="ChEBI" id="CHEBI:30616"/>
        <dbReference type="ChEBI" id="CHEBI:33019"/>
        <dbReference type="ChEBI" id="CHEBI:57586"/>
        <dbReference type="ChEBI" id="CHEBI:83144"/>
        <dbReference type="ChEBI" id="CHEBI:456215"/>
        <dbReference type="EC" id="6.3.4.15"/>
    </reaction>
</comment>
<dbReference type="PANTHER" id="PTHR12835:SF5">
    <property type="entry name" value="BIOTIN--PROTEIN LIGASE"/>
    <property type="match status" value="1"/>
</dbReference>
<dbReference type="GO" id="GO:0006355">
    <property type="term" value="P:regulation of DNA-templated transcription"/>
    <property type="evidence" value="ECO:0007669"/>
    <property type="project" value="UniProtKB-UniRule"/>
</dbReference>
<evidence type="ECO:0000259" key="7">
    <source>
        <dbReference type="PROSITE" id="PS51733"/>
    </source>
</evidence>
<evidence type="ECO:0000256" key="2">
    <source>
        <dbReference type="ARBA" id="ARBA00022741"/>
    </source>
</evidence>
<dbReference type="Pfam" id="PF08279">
    <property type="entry name" value="HTH_11"/>
    <property type="match status" value="1"/>
</dbReference>
<feature type="binding site" evidence="6">
    <location>
        <position position="190"/>
    </location>
    <ligand>
        <name>biotin</name>
        <dbReference type="ChEBI" id="CHEBI:57586"/>
    </ligand>
</feature>
<dbReference type="EMBL" id="FTOO01000008">
    <property type="protein sequence ID" value="SIS96740.1"/>
    <property type="molecule type" value="Genomic_DNA"/>
</dbReference>
<name>A0A1N7NEJ5_9BACL</name>
<dbReference type="InterPro" id="IPR004408">
    <property type="entry name" value="Biotin_CoA_COase_ligase"/>
</dbReference>
<dbReference type="SUPFAM" id="SSF46785">
    <property type="entry name" value="Winged helix' DNA-binding domain"/>
    <property type="match status" value="1"/>
</dbReference>
<dbReference type="SUPFAM" id="SSF55681">
    <property type="entry name" value="Class II aaRS and biotin synthetases"/>
    <property type="match status" value="1"/>
</dbReference>
<feature type="binding site" evidence="6">
    <location>
        <begin position="97"/>
        <end position="99"/>
    </location>
    <ligand>
        <name>biotin</name>
        <dbReference type="ChEBI" id="CHEBI:57586"/>
    </ligand>
</feature>
<accession>A0A1N7NEJ5</accession>
<reference evidence="9" key="1">
    <citation type="submission" date="2017-01" db="EMBL/GenBank/DDBJ databases">
        <authorList>
            <person name="Varghese N."/>
            <person name="Submissions S."/>
        </authorList>
    </citation>
    <scope>NUCLEOTIDE SEQUENCE [LARGE SCALE GENOMIC DNA]</scope>
    <source>
        <strain evidence="9">DSM 16176</strain>
    </source>
</reference>
<feature type="binding site" evidence="6">
    <location>
        <position position="121"/>
    </location>
    <ligand>
        <name>biotin</name>
        <dbReference type="ChEBI" id="CHEBI:57586"/>
    </ligand>
</feature>
<keyword evidence="9" id="KW-1185">Reference proteome</keyword>
<dbReference type="NCBIfam" id="TIGR00121">
    <property type="entry name" value="birA_ligase"/>
    <property type="match status" value="1"/>
</dbReference>
<feature type="domain" description="BPL/LPL catalytic" evidence="7">
    <location>
        <begin position="74"/>
        <end position="263"/>
    </location>
</feature>
<dbReference type="Pfam" id="PF02237">
    <property type="entry name" value="BPL_C"/>
    <property type="match status" value="1"/>
</dbReference>
<dbReference type="GO" id="GO:0016740">
    <property type="term" value="F:transferase activity"/>
    <property type="evidence" value="ECO:0007669"/>
    <property type="project" value="UniProtKB-ARBA"/>
</dbReference>
<evidence type="ECO:0000256" key="1">
    <source>
        <dbReference type="ARBA" id="ARBA00022598"/>
    </source>
</evidence>
<keyword evidence="2 6" id="KW-0547">Nucleotide-binding</keyword>
<keyword evidence="4 6" id="KW-0238">DNA-binding</keyword>
<dbReference type="Gene3D" id="3.30.930.10">
    <property type="entry name" value="Bira Bifunctional Protein, Domain 2"/>
    <property type="match status" value="1"/>
</dbReference>
<dbReference type="RefSeq" id="WP_076347674.1">
    <property type="nucleotide sequence ID" value="NZ_FTOO01000008.1"/>
</dbReference>
<organism evidence="8 9">
    <name type="scientific">Alicyclobacillus vulcanalis</name>
    <dbReference type="NCBI Taxonomy" id="252246"/>
    <lineage>
        <taxon>Bacteria</taxon>
        <taxon>Bacillati</taxon>
        <taxon>Bacillota</taxon>
        <taxon>Bacilli</taxon>
        <taxon>Bacillales</taxon>
        <taxon>Alicyclobacillaceae</taxon>
        <taxon>Alicyclobacillus</taxon>
    </lineage>
</organism>
<dbReference type="InterPro" id="IPR004143">
    <property type="entry name" value="BPL_LPL_catalytic"/>
</dbReference>
<keyword evidence="1 6" id="KW-0436">Ligase</keyword>
<dbReference type="GO" id="GO:0004077">
    <property type="term" value="F:biotin--[biotin carboxyl-carrier protein] ligase activity"/>
    <property type="evidence" value="ECO:0007669"/>
    <property type="project" value="UniProtKB-UniRule"/>
</dbReference>
<dbReference type="Gene3D" id="2.30.30.100">
    <property type="match status" value="1"/>
</dbReference>
<dbReference type="InterPro" id="IPR013196">
    <property type="entry name" value="HTH_11"/>
</dbReference>
<dbReference type="OrthoDB" id="9807064at2"/>
<dbReference type="STRING" id="252246.SAMN05421799_10863"/>
<evidence type="ECO:0000256" key="4">
    <source>
        <dbReference type="ARBA" id="ARBA00023125"/>
    </source>
</evidence>
<dbReference type="HAMAP" id="MF_00978">
    <property type="entry name" value="Bifunct_BirA"/>
    <property type="match status" value="1"/>
</dbReference>
<dbReference type="EC" id="6.3.4.15" evidence="6"/>
<dbReference type="CDD" id="cd00090">
    <property type="entry name" value="HTH_ARSR"/>
    <property type="match status" value="1"/>
</dbReference>
<comment type="function">
    <text evidence="6">Acts both as a biotin--[acetyl-CoA-carboxylase] ligase and a repressor.</text>
</comment>
<dbReference type="InterPro" id="IPR008988">
    <property type="entry name" value="Transcriptional_repressor_C"/>
</dbReference>
<dbReference type="GO" id="GO:0005524">
    <property type="term" value="F:ATP binding"/>
    <property type="evidence" value="ECO:0007669"/>
    <property type="project" value="UniProtKB-UniRule"/>
</dbReference>